<organism evidence="2 3">
    <name type="scientific">Daldinia eschscholtzii</name>
    <dbReference type="NCBI Taxonomy" id="292717"/>
    <lineage>
        <taxon>Eukaryota</taxon>
        <taxon>Fungi</taxon>
        <taxon>Dikarya</taxon>
        <taxon>Ascomycota</taxon>
        <taxon>Pezizomycotina</taxon>
        <taxon>Sordariomycetes</taxon>
        <taxon>Xylariomycetidae</taxon>
        <taxon>Xylariales</taxon>
        <taxon>Hypoxylaceae</taxon>
        <taxon>Daldinia</taxon>
    </lineage>
</organism>
<dbReference type="Proteomes" id="UP001369815">
    <property type="component" value="Unassembled WGS sequence"/>
</dbReference>
<feature type="compositionally biased region" description="Basic and acidic residues" evidence="1">
    <location>
        <begin position="92"/>
        <end position="101"/>
    </location>
</feature>
<evidence type="ECO:0000313" key="2">
    <source>
        <dbReference type="EMBL" id="KAK6948410.1"/>
    </source>
</evidence>
<protein>
    <submittedName>
        <fullName evidence="2">Uncharacterized protein</fullName>
    </submittedName>
</protein>
<evidence type="ECO:0000256" key="1">
    <source>
        <dbReference type="SAM" id="MobiDB-lite"/>
    </source>
</evidence>
<proteinExistence type="predicted"/>
<dbReference type="EMBL" id="JBANMG010000010">
    <property type="protein sequence ID" value="KAK6948410.1"/>
    <property type="molecule type" value="Genomic_DNA"/>
</dbReference>
<feature type="compositionally biased region" description="Acidic residues" evidence="1">
    <location>
        <begin position="235"/>
        <end position="249"/>
    </location>
</feature>
<feature type="region of interest" description="Disordered" evidence="1">
    <location>
        <begin position="376"/>
        <end position="407"/>
    </location>
</feature>
<feature type="region of interest" description="Disordered" evidence="1">
    <location>
        <begin position="68"/>
        <end position="101"/>
    </location>
</feature>
<keyword evidence="3" id="KW-1185">Reference proteome</keyword>
<dbReference type="AlphaFoldDB" id="A0AAX6M6Z3"/>
<feature type="region of interest" description="Disordered" evidence="1">
    <location>
        <begin position="234"/>
        <end position="276"/>
    </location>
</feature>
<reference evidence="2 3" key="1">
    <citation type="journal article" date="2024" name="Front Chem Biol">
        <title>Unveiling the potential of Daldinia eschscholtzii MFLUCC 19-0629 through bioactivity and bioinformatics studies for enhanced sustainable agriculture production.</title>
        <authorList>
            <person name="Brooks S."/>
            <person name="Weaver J.A."/>
            <person name="Klomchit A."/>
            <person name="Alharthi S.A."/>
            <person name="Onlamun T."/>
            <person name="Nurani R."/>
            <person name="Vong T.K."/>
            <person name="Alberti F."/>
            <person name="Greco C."/>
        </authorList>
    </citation>
    <scope>NUCLEOTIDE SEQUENCE [LARGE SCALE GENOMIC DNA]</scope>
    <source>
        <strain evidence="2">MFLUCC 19-0629</strain>
    </source>
</reference>
<evidence type="ECO:0000313" key="3">
    <source>
        <dbReference type="Proteomes" id="UP001369815"/>
    </source>
</evidence>
<feature type="region of interest" description="Disordered" evidence="1">
    <location>
        <begin position="438"/>
        <end position="468"/>
    </location>
</feature>
<sequence>MGHCMSTCGGRRKTLVPLDIEIRDVSIRVITLPGNNGIDSSQPQQYASDMTMPLVGIALTSNEAITAPTPTSNNMVLNHDPDQDPSDNSKPVIHEMPTDSDMPIEKDSHSLTESLQHVSINDIHVETATPVNFSRPMQHRLMTSTSAYNIRDLGDTITINTGAPRLRPSVTMGNLNKPLPNRRDEKIINDYVDRQNSELEKYWKIIAPDKASLVDYNRDRDLTRRRPVRELETISGDEFEDIPLDDDDDGKNGGVKLAEDANEESGAGPTKEAKENEEAKALVHILRHKVWQWDERLLYIDAERALARTNTSIAGNVSSSNELVEPSTAGQSSYAPRFPTGTSCADILALRRAKVDRNPYYYIGSPRVKARINHFPPPGSPGLSTSTTFPVPPPTAPDHAAPAAPAAPVDPATTAAAAAPTVPVAAVAPVVPDVPAVSAVPDHDNEKKQKAAFRPVKSGPAPSKRPRITMPRLYTPRTKERDNALYTAAHKKVSTAYRDARPEIRNRLRQFIKGEHTISKACETILAMDDDVIDSCIHGENCVDVVRRLVEGCCEDAEVDEWGLVTPALQAQLDTEAEATMRRKTAALMAKWVAEAEEKEKAQEKGKEKEKTD</sequence>
<feature type="compositionally biased region" description="Low complexity" evidence="1">
    <location>
        <begin position="397"/>
        <end position="407"/>
    </location>
</feature>
<comment type="caution">
    <text evidence="2">The sequence shown here is derived from an EMBL/GenBank/DDBJ whole genome shotgun (WGS) entry which is preliminary data.</text>
</comment>
<gene>
    <name evidence="2" type="ORF">Daesc_010176</name>
</gene>
<name>A0AAX6M6Z3_9PEZI</name>
<accession>A0AAX6M6Z3</accession>